<feature type="transmembrane region" description="Helical" evidence="1">
    <location>
        <begin position="7"/>
        <end position="27"/>
    </location>
</feature>
<sequence>MQRGNKILLAGIIILVSSAIIFGLSAYKAILMIENFPDISAKGLADKATEKLAGKVTDRINASAKIPDRLADRVTASVNAFLNTSTDTEDVSTQNIKQKLMIDAGILFFAIVSGIVLLINGLLAMIIGIYIWVHDRRHEA</sequence>
<dbReference type="KEGG" id="taa:NMY3_02076"/>
<proteinExistence type="predicted"/>
<keyword evidence="1" id="KW-0472">Membrane</keyword>
<keyword evidence="1" id="KW-1133">Transmembrane helix</keyword>
<feature type="transmembrane region" description="Helical" evidence="1">
    <location>
        <begin position="106"/>
        <end position="133"/>
    </location>
</feature>
<dbReference type="Proteomes" id="UP000058925">
    <property type="component" value="Chromosome"/>
</dbReference>
<dbReference type="EMBL" id="CP012850">
    <property type="protein sequence ID" value="ALI36277.1"/>
    <property type="molecule type" value="Genomic_DNA"/>
</dbReference>
<name>A0A654LZ61_9ARCH</name>
<evidence type="ECO:0000313" key="2">
    <source>
        <dbReference type="EMBL" id="ALI36277.1"/>
    </source>
</evidence>
<evidence type="ECO:0000313" key="3">
    <source>
        <dbReference type="Proteomes" id="UP000058925"/>
    </source>
</evidence>
<gene>
    <name evidence="2" type="ORF">NMY3_02076</name>
</gene>
<protein>
    <submittedName>
        <fullName evidence="2">Uncharacterized protein</fullName>
    </submittedName>
</protein>
<accession>A0A654LZ61</accession>
<keyword evidence="1" id="KW-0812">Transmembrane</keyword>
<evidence type="ECO:0000256" key="1">
    <source>
        <dbReference type="SAM" id="Phobius"/>
    </source>
</evidence>
<dbReference type="RefSeq" id="WP_231099972.1">
    <property type="nucleotide sequence ID" value="NZ_CP012850.1"/>
</dbReference>
<keyword evidence="3" id="KW-1185">Reference proteome</keyword>
<organism evidence="2 3">
    <name type="scientific">Candidatus Nitrosocosmicus oleophilus</name>
    <dbReference type="NCBI Taxonomy" id="1353260"/>
    <lineage>
        <taxon>Archaea</taxon>
        <taxon>Nitrososphaerota</taxon>
        <taxon>Nitrososphaeria</taxon>
        <taxon>Nitrososphaerales</taxon>
        <taxon>Nitrososphaeraceae</taxon>
        <taxon>Candidatus Nitrosocosmicus</taxon>
    </lineage>
</organism>
<dbReference type="GeneID" id="60422048"/>
<dbReference type="AlphaFoldDB" id="A0A654LZ61"/>
<reference evidence="3" key="1">
    <citation type="submission" date="2015-10" db="EMBL/GenBank/DDBJ databases">
        <title>Niche specialization of a soil ammonia-oxidizing archaeon, Candidatus Nitrosocosmicus oleophilus.</title>
        <authorList>
            <person name="Jung M.-Y."/>
            <person name="Rhee S.-K."/>
        </authorList>
    </citation>
    <scope>NUCLEOTIDE SEQUENCE [LARGE SCALE GENOMIC DNA]</scope>
    <source>
        <strain evidence="3">MY3</strain>
    </source>
</reference>